<name>A0A8T3ARG3_DENNO</name>
<dbReference type="AlphaFoldDB" id="A0A8T3ARG3"/>
<protein>
    <submittedName>
        <fullName evidence="1">Uncharacterized protein</fullName>
    </submittedName>
</protein>
<gene>
    <name evidence="1" type="ORF">KFK09_019581</name>
    <name evidence="2" type="ORF">KFK09_019585</name>
</gene>
<evidence type="ECO:0000313" key="1">
    <source>
        <dbReference type="EMBL" id="KAI0498691.1"/>
    </source>
</evidence>
<reference evidence="1" key="1">
    <citation type="journal article" date="2022" name="Front. Genet.">
        <title>Chromosome-Scale Assembly of the Dendrobium nobile Genome Provides Insights Into the Molecular Mechanism of the Biosynthesis of the Medicinal Active Ingredient of Dendrobium.</title>
        <authorList>
            <person name="Xu Q."/>
            <person name="Niu S.-C."/>
            <person name="Li K.-L."/>
            <person name="Zheng P.-J."/>
            <person name="Zhang X.-J."/>
            <person name="Jia Y."/>
            <person name="Liu Y."/>
            <person name="Niu Y.-X."/>
            <person name="Yu L.-H."/>
            <person name="Chen D.-F."/>
            <person name="Zhang G.-Q."/>
        </authorList>
    </citation>
    <scope>NUCLEOTIDE SEQUENCE</scope>
    <source>
        <tissue evidence="1">Leaf</tissue>
    </source>
</reference>
<organism evidence="1 3">
    <name type="scientific">Dendrobium nobile</name>
    <name type="common">Orchid</name>
    <dbReference type="NCBI Taxonomy" id="94219"/>
    <lineage>
        <taxon>Eukaryota</taxon>
        <taxon>Viridiplantae</taxon>
        <taxon>Streptophyta</taxon>
        <taxon>Embryophyta</taxon>
        <taxon>Tracheophyta</taxon>
        <taxon>Spermatophyta</taxon>
        <taxon>Magnoliopsida</taxon>
        <taxon>Liliopsida</taxon>
        <taxon>Asparagales</taxon>
        <taxon>Orchidaceae</taxon>
        <taxon>Epidendroideae</taxon>
        <taxon>Malaxideae</taxon>
        <taxon>Dendrobiinae</taxon>
        <taxon>Dendrobium</taxon>
    </lineage>
</organism>
<dbReference type="EMBL" id="JAGYWB010000014">
    <property type="protein sequence ID" value="KAI0498691.1"/>
    <property type="molecule type" value="Genomic_DNA"/>
</dbReference>
<dbReference type="PANTHER" id="PTHR33116">
    <property type="entry name" value="REVERSE TRANSCRIPTASE ZINC-BINDING DOMAIN-CONTAINING PROTEIN-RELATED-RELATED"/>
    <property type="match status" value="1"/>
</dbReference>
<dbReference type="EMBL" id="JAGYWB010000014">
    <property type="protein sequence ID" value="KAI0498695.1"/>
    <property type="molecule type" value="Genomic_DNA"/>
</dbReference>
<evidence type="ECO:0000313" key="2">
    <source>
        <dbReference type="EMBL" id="KAI0498695.1"/>
    </source>
</evidence>
<evidence type="ECO:0000313" key="3">
    <source>
        <dbReference type="Proteomes" id="UP000829196"/>
    </source>
</evidence>
<sequence length="198" mass="22827">MTNHTRFTHGALPLKYLGVPLFKGKIKAFLFNDSISLIQNRLFSWNSSFLSYGGHLTLIKSVLCSLPVYSFQTLLPTKGVCLRIERILNKFFWNGSRSNSKIHWKNWKDYCGIKQEGGLGCKNMTDLARAFSWKLWYNLRSIDSLWANFMKVKYCGGKHPSLSFYSKGNSKVWQCIYLVKGMLEPLLTWGLGKGEIFF</sequence>
<proteinExistence type="predicted"/>
<comment type="caution">
    <text evidence="1">The sequence shown here is derived from an EMBL/GenBank/DDBJ whole genome shotgun (WGS) entry which is preliminary data.</text>
</comment>
<keyword evidence="3" id="KW-1185">Reference proteome</keyword>
<dbReference type="OrthoDB" id="689430at2759"/>
<dbReference type="PANTHER" id="PTHR33116:SF80">
    <property type="entry name" value="REVERSE TRANSCRIPTASE ZINC-BINDING DOMAIN-CONTAINING PROTEIN"/>
    <property type="match status" value="1"/>
</dbReference>
<dbReference type="Proteomes" id="UP000829196">
    <property type="component" value="Unassembled WGS sequence"/>
</dbReference>
<accession>A0A8T3ARG3</accession>